<keyword evidence="9 11" id="KW-0539">Nucleus</keyword>
<dbReference type="EMBL" id="CAJJDM010000001">
    <property type="protein sequence ID" value="CAD8042947.1"/>
    <property type="molecule type" value="Genomic_DNA"/>
</dbReference>
<dbReference type="PANTHER" id="PTHR23163">
    <property type="entry name" value="RING FINGER PROTEIN-RELATED"/>
    <property type="match status" value="1"/>
</dbReference>
<keyword evidence="7 11" id="KW-0833">Ubl conjugation pathway</keyword>
<keyword evidence="5 11" id="KW-0479">Metal-binding</keyword>
<dbReference type="GO" id="GO:0006325">
    <property type="term" value="P:chromatin organization"/>
    <property type="evidence" value="ECO:0007669"/>
    <property type="project" value="UniProtKB-KW"/>
</dbReference>
<comment type="caution">
    <text evidence="15">The sequence shown here is derived from an EMBL/GenBank/DDBJ whole genome shotgun (WGS) entry which is preliminary data.</text>
</comment>
<dbReference type="Proteomes" id="UP000688137">
    <property type="component" value="Unassembled WGS sequence"/>
</dbReference>
<comment type="catalytic activity">
    <reaction evidence="1 11">
        <text>S-ubiquitinyl-[E2 ubiquitin-conjugating enzyme]-L-cysteine + [acceptor protein]-L-lysine = [E2 ubiquitin-conjugating enzyme]-L-cysteine + N(6)-ubiquitinyl-[acceptor protein]-L-lysine.</text>
        <dbReference type="EC" id="2.3.2.27"/>
    </reaction>
</comment>
<evidence type="ECO:0000256" key="11">
    <source>
        <dbReference type="RuleBase" id="RU365038"/>
    </source>
</evidence>
<accession>A0A8S1JN22</accession>
<dbReference type="AlphaFoldDB" id="A0A8S1JN22"/>
<sequence length="491" mass="57594">MRSTIKPLPSINNRPSIDDEDSYPGRLHTVQRKLKFGSNTYIISSNTTVSESLNKKQKQIPVTESQLLRQIDTKLEIHKKDIEQRNDMIISIEKGFESMKQELVKEKIQNEEKSKQLQELQASYQAVQLRLKQAGDSSKQNLQGEKDREKINSLEISIKQSQAKEQELLQQIESLNQQISQYQEKLKSKEESNEEFKRLKDQLHKAEDQLNKMEHQINDIQKSIEKEVNEKNNIKKQYDQYRNDSQLKEQNLNKEISASLILIKQLEQEKITIMENLKKSKDQNDQNSKLNEQMLSLKLQLSELQKTKDKEISQLKQKIEDQSKNSIELNNQLEKLKQKQEEQQQLLQEKLSQLESLRNQKQLLDQENQKNQSEINNLNTQLESLKEQLSKPKNTKQITDTILQLEKTDKDIQKNLSCTFCNKFIKQPVTIIPCGHSYCFECKKGYNKECFKCGPKLKIEAMYRNELLDDIIAMVKLIEQSINSMKQVTKQ</sequence>
<evidence type="ECO:0000256" key="1">
    <source>
        <dbReference type="ARBA" id="ARBA00000900"/>
    </source>
</evidence>
<evidence type="ECO:0000313" key="16">
    <source>
        <dbReference type="Proteomes" id="UP000688137"/>
    </source>
</evidence>
<dbReference type="InterPro" id="IPR013956">
    <property type="entry name" value="E3_ubiquit_lig_Bre1"/>
</dbReference>
<dbReference type="InterPro" id="IPR018957">
    <property type="entry name" value="Znf_C3HC4_RING-type"/>
</dbReference>
<feature type="region of interest" description="Disordered" evidence="13">
    <location>
        <begin position="1"/>
        <end position="24"/>
    </location>
</feature>
<comment type="subcellular location">
    <subcellularLocation>
        <location evidence="2 11">Nucleus</location>
    </subcellularLocation>
</comment>
<dbReference type="OMA" id="HAISCCQ"/>
<organism evidence="15 16">
    <name type="scientific">Paramecium primaurelia</name>
    <dbReference type="NCBI Taxonomy" id="5886"/>
    <lineage>
        <taxon>Eukaryota</taxon>
        <taxon>Sar</taxon>
        <taxon>Alveolata</taxon>
        <taxon>Ciliophora</taxon>
        <taxon>Intramacronucleata</taxon>
        <taxon>Oligohymenophorea</taxon>
        <taxon>Peniculida</taxon>
        <taxon>Parameciidae</taxon>
        <taxon>Paramecium</taxon>
    </lineage>
</organism>
<comment type="pathway">
    <text evidence="3 11">Protein modification; protein ubiquitination.</text>
</comment>
<dbReference type="PANTHER" id="PTHR23163:SF0">
    <property type="entry name" value="E3 UBIQUITIN-PROTEIN LIGASE BRE1"/>
    <property type="match status" value="1"/>
</dbReference>
<dbReference type="EC" id="2.3.2.27" evidence="11"/>
<keyword evidence="6 10" id="KW-0863">Zinc-finger</keyword>
<evidence type="ECO:0000256" key="7">
    <source>
        <dbReference type="ARBA" id="ARBA00022786"/>
    </source>
</evidence>
<protein>
    <recommendedName>
        <fullName evidence="11">E3 ubiquitin protein ligase</fullName>
        <ecNumber evidence="11">2.3.2.27</ecNumber>
    </recommendedName>
</protein>
<comment type="similarity">
    <text evidence="11">Belongs to the BRE1 family.</text>
</comment>
<keyword evidence="4 11" id="KW-0808">Transferase</keyword>
<feature type="domain" description="RING-type" evidence="14">
    <location>
        <begin position="418"/>
        <end position="453"/>
    </location>
</feature>
<keyword evidence="11" id="KW-0156">Chromatin regulator</keyword>
<evidence type="ECO:0000256" key="9">
    <source>
        <dbReference type="ARBA" id="ARBA00023242"/>
    </source>
</evidence>
<evidence type="ECO:0000256" key="3">
    <source>
        <dbReference type="ARBA" id="ARBA00004906"/>
    </source>
</evidence>
<dbReference type="Pfam" id="PF00097">
    <property type="entry name" value="zf-C3HC4"/>
    <property type="match status" value="1"/>
</dbReference>
<feature type="coiled-coil region" evidence="12">
    <location>
        <begin position="96"/>
        <end position="395"/>
    </location>
</feature>
<evidence type="ECO:0000256" key="5">
    <source>
        <dbReference type="ARBA" id="ARBA00022723"/>
    </source>
</evidence>
<keyword evidence="16" id="KW-1185">Reference proteome</keyword>
<dbReference type="GO" id="GO:0016567">
    <property type="term" value="P:protein ubiquitination"/>
    <property type="evidence" value="ECO:0007669"/>
    <property type="project" value="UniProtKB-UniRule"/>
</dbReference>
<dbReference type="PROSITE" id="PS50089">
    <property type="entry name" value="ZF_RING_2"/>
    <property type="match status" value="1"/>
</dbReference>
<evidence type="ECO:0000256" key="8">
    <source>
        <dbReference type="ARBA" id="ARBA00022833"/>
    </source>
</evidence>
<gene>
    <name evidence="15" type="ORF">PPRIM_AZ9-3.1.T0040166</name>
</gene>
<evidence type="ECO:0000259" key="14">
    <source>
        <dbReference type="PROSITE" id="PS50089"/>
    </source>
</evidence>
<evidence type="ECO:0000256" key="13">
    <source>
        <dbReference type="SAM" id="MobiDB-lite"/>
    </source>
</evidence>
<evidence type="ECO:0000256" key="2">
    <source>
        <dbReference type="ARBA" id="ARBA00004123"/>
    </source>
</evidence>
<dbReference type="GO" id="GO:0061630">
    <property type="term" value="F:ubiquitin protein ligase activity"/>
    <property type="evidence" value="ECO:0007669"/>
    <property type="project" value="UniProtKB-EC"/>
</dbReference>
<keyword evidence="11 12" id="KW-0175">Coiled coil</keyword>
<evidence type="ECO:0000313" key="15">
    <source>
        <dbReference type="EMBL" id="CAD8042947.1"/>
    </source>
</evidence>
<evidence type="ECO:0000256" key="6">
    <source>
        <dbReference type="ARBA" id="ARBA00022771"/>
    </source>
</evidence>
<evidence type="ECO:0000256" key="10">
    <source>
        <dbReference type="PROSITE-ProRule" id="PRU00175"/>
    </source>
</evidence>
<dbReference type="GO" id="GO:0008270">
    <property type="term" value="F:zinc ion binding"/>
    <property type="evidence" value="ECO:0007669"/>
    <property type="project" value="UniProtKB-KW"/>
</dbReference>
<dbReference type="InterPro" id="IPR001841">
    <property type="entry name" value="Znf_RING"/>
</dbReference>
<proteinExistence type="inferred from homology"/>
<name>A0A8S1JN22_PARPR</name>
<evidence type="ECO:0000256" key="12">
    <source>
        <dbReference type="SAM" id="Coils"/>
    </source>
</evidence>
<reference evidence="15" key="1">
    <citation type="submission" date="2021-01" db="EMBL/GenBank/DDBJ databases">
        <authorList>
            <consortium name="Genoscope - CEA"/>
            <person name="William W."/>
        </authorList>
    </citation>
    <scope>NUCLEOTIDE SEQUENCE</scope>
</reference>
<keyword evidence="8 11" id="KW-0862">Zinc</keyword>
<dbReference type="GO" id="GO:0005634">
    <property type="term" value="C:nucleus"/>
    <property type="evidence" value="ECO:0007669"/>
    <property type="project" value="UniProtKB-SubCell"/>
</dbReference>
<evidence type="ECO:0000256" key="4">
    <source>
        <dbReference type="ARBA" id="ARBA00022679"/>
    </source>
</evidence>
<dbReference type="GO" id="GO:0033503">
    <property type="term" value="C:HULC complex"/>
    <property type="evidence" value="ECO:0007669"/>
    <property type="project" value="TreeGrafter"/>
</dbReference>